<dbReference type="CDD" id="cd00167">
    <property type="entry name" value="SANT"/>
    <property type="match status" value="1"/>
</dbReference>
<feature type="region of interest" description="Disordered" evidence="1">
    <location>
        <begin position="392"/>
        <end position="414"/>
    </location>
</feature>
<evidence type="ECO:0000313" key="3">
    <source>
        <dbReference type="Proteomes" id="UP000664203"/>
    </source>
</evidence>
<name>A0A8H3IQC5_9LECA</name>
<dbReference type="EMBL" id="CAJPDR010000169">
    <property type="protein sequence ID" value="CAF9923510.1"/>
    <property type="molecule type" value="Genomic_DNA"/>
</dbReference>
<comment type="caution">
    <text evidence="2">The sequence shown here is derived from an EMBL/GenBank/DDBJ whole genome shotgun (WGS) entry which is preliminary data.</text>
</comment>
<feature type="region of interest" description="Disordered" evidence="1">
    <location>
        <begin position="1"/>
        <end position="24"/>
    </location>
</feature>
<organism evidence="2 3">
    <name type="scientific">Alectoria fallacina</name>
    <dbReference type="NCBI Taxonomy" id="1903189"/>
    <lineage>
        <taxon>Eukaryota</taxon>
        <taxon>Fungi</taxon>
        <taxon>Dikarya</taxon>
        <taxon>Ascomycota</taxon>
        <taxon>Pezizomycotina</taxon>
        <taxon>Lecanoromycetes</taxon>
        <taxon>OSLEUM clade</taxon>
        <taxon>Lecanoromycetidae</taxon>
        <taxon>Lecanorales</taxon>
        <taxon>Lecanorineae</taxon>
        <taxon>Parmeliaceae</taxon>
        <taxon>Alectoria</taxon>
    </lineage>
</organism>
<feature type="region of interest" description="Disordered" evidence="1">
    <location>
        <begin position="63"/>
        <end position="106"/>
    </location>
</feature>
<protein>
    <recommendedName>
        <fullName evidence="4">Myb-like domain-containing protein</fullName>
    </recommendedName>
</protein>
<dbReference type="OrthoDB" id="5348643at2759"/>
<dbReference type="SUPFAM" id="SSF116846">
    <property type="entry name" value="MIT domain"/>
    <property type="match status" value="1"/>
</dbReference>
<feature type="compositionally biased region" description="Basic and acidic residues" evidence="1">
    <location>
        <begin position="87"/>
        <end position="104"/>
    </location>
</feature>
<sequence length="537" mass="60261">MVKTKSPMSFPTQASSAQNDINGQVTHVGVPTNGASYDLLTGSYMEVGQSMTARNPYHWPTSAMDGASHEREDFASDRAAARVRRRNPVDEEPSSRAKMWDPVKDCSGPNSIQADLPMFLPVRHDGSGQLMDTTANVAPMGLHFCQGDHAYSQAKDYREHFTNSRTSTTASMSLFPYSQPHAMASAFNGNASMGSQPFQAGHPYDQFHHSRQHQSGFENVSILPQHLRDSSGQNQQQSLDSITRGAALIDIQPRQTGHIYSQSQDSGYQLADKESRMPALMASHELARPRPPSPIAPSNLSTQRKPDYREVNCLQRRNLSATMSQALTMAHYAETLDRQSNYTEAVRAYGQACALFREAIIRSCSLEERTECDNARNTYQARLDVLLRDSTAIQKNTPLDQNDQPKDDGPGRGKPQYSIIEDWALCHKDEEDLSWQEVAETPIFKGKRKHRSLSQRKHTIGKMGPQYHEAEKPWTEEEDRLLCALGDAGKTLGEIHRKFRSRNAERCLNRYFRLRGYHTTGKGLLRTSHQAREAPAL</sequence>
<proteinExistence type="predicted"/>
<dbReference type="Gene3D" id="1.10.10.60">
    <property type="entry name" value="Homeodomain-like"/>
    <property type="match status" value="1"/>
</dbReference>
<reference evidence="2" key="1">
    <citation type="submission" date="2021-03" db="EMBL/GenBank/DDBJ databases">
        <authorList>
            <person name="Tagirdzhanova G."/>
        </authorList>
    </citation>
    <scope>NUCLEOTIDE SEQUENCE</scope>
</reference>
<keyword evidence="3" id="KW-1185">Reference proteome</keyword>
<evidence type="ECO:0000256" key="1">
    <source>
        <dbReference type="SAM" id="MobiDB-lite"/>
    </source>
</evidence>
<evidence type="ECO:0000313" key="2">
    <source>
        <dbReference type="EMBL" id="CAF9923510.1"/>
    </source>
</evidence>
<dbReference type="Proteomes" id="UP000664203">
    <property type="component" value="Unassembled WGS sequence"/>
</dbReference>
<feature type="compositionally biased region" description="Basic and acidic residues" evidence="1">
    <location>
        <begin position="67"/>
        <end position="80"/>
    </location>
</feature>
<feature type="compositionally biased region" description="Polar residues" evidence="1">
    <location>
        <begin position="255"/>
        <end position="267"/>
    </location>
</feature>
<dbReference type="InterPro" id="IPR001005">
    <property type="entry name" value="SANT/Myb"/>
</dbReference>
<accession>A0A8H3IQC5</accession>
<feature type="region of interest" description="Disordered" evidence="1">
    <location>
        <begin position="255"/>
        <end position="275"/>
    </location>
</feature>
<evidence type="ECO:0008006" key="4">
    <source>
        <dbReference type="Google" id="ProtNLM"/>
    </source>
</evidence>
<gene>
    <name evidence="2" type="ORF">ALECFALPRED_002396</name>
</gene>
<feature type="compositionally biased region" description="Polar residues" evidence="1">
    <location>
        <begin position="392"/>
        <end position="402"/>
    </location>
</feature>
<dbReference type="AlphaFoldDB" id="A0A8H3IQC5"/>
<dbReference type="InterPro" id="IPR036181">
    <property type="entry name" value="MIT_dom_sf"/>
</dbReference>